<comment type="similarity">
    <text evidence="2">Belongs to the DNA polymerase epsilon subunit B family.</text>
</comment>
<feature type="region of interest" description="Disordered" evidence="8">
    <location>
        <begin position="90"/>
        <end position="177"/>
    </location>
</feature>
<dbReference type="GO" id="GO:0006261">
    <property type="term" value="P:DNA-templated DNA replication"/>
    <property type="evidence" value="ECO:0007669"/>
    <property type="project" value="InterPro"/>
</dbReference>
<dbReference type="PANTHER" id="PTHR12708:SF0">
    <property type="entry name" value="DNA POLYMERASE EPSILON SUBUNIT 2"/>
    <property type="match status" value="1"/>
</dbReference>
<accession>A0A1Y2GGS1</accession>
<dbReference type="InParanoid" id="A0A1Y2GGS1"/>
<keyword evidence="11" id="KW-1185">Reference proteome</keyword>
<evidence type="ECO:0000256" key="6">
    <source>
        <dbReference type="ARBA" id="ARBA00023242"/>
    </source>
</evidence>
<evidence type="ECO:0000259" key="9">
    <source>
        <dbReference type="Pfam" id="PF04042"/>
    </source>
</evidence>
<keyword evidence="6" id="KW-0539">Nucleus</keyword>
<feature type="region of interest" description="Disordered" evidence="8">
    <location>
        <begin position="229"/>
        <end position="256"/>
    </location>
</feature>
<gene>
    <name evidence="10" type="ORF">BCR41DRAFT_325170</name>
</gene>
<evidence type="ECO:0000256" key="7">
    <source>
        <dbReference type="ARBA" id="ARBA00032930"/>
    </source>
</evidence>
<evidence type="ECO:0000256" key="8">
    <source>
        <dbReference type="SAM" id="MobiDB-lite"/>
    </source>
</evidence>
<organism evidence="10 11">
    <name type="scientific">Lobosporangium transversale</name>
    <dbReference type="NCBI Taxonomy" id="64571"/>
    <lineage>
        <taxon>Eukaryota</taxon>
        <taxon>Fungi</taxon>
        <taxon>Fungi incertae sedis</taxon>
        <taxon>Mucoromycota</taxon>
        <taxon>Mortierellomycotina</taxon>
        <taxon>Mortierellomycetes</taxon>
        <taxon>Mortierellales</taxon>
        <taxon>Mortierellaceae</taxon>
        <taxon>Lobosporangium</taxon>
    </lineage>
</organism>
<comment type="caution">
    <text evidence="10">The sequence shown here is derived from an EMBL/GenBank/DDBJ whole genome shotgun (WGS) entry which is preliminary data.</text>
</comment>
<name>A0A1Y2GGS1_9FUNG</name>
<sequence>MIPMSTPKARMMAVRRQIVRTFKKHQLTLQLDATEFLEQTLEAQDIPPEDLNDTLENIAVGYVAREGLNLVSRARLEIVLESMQKWTHHLHEKPTRNTLDPHKSQQPQQQSMMKVSQSISSQRPDPHDLESIDMDSVRHGIEEVEERERYRSSYNADGDDDFSKGQQYGSEPMQDENMYMVGGREGEAEGEGEAEEDDVDITELFHVIDAFSMPRWDWASDIKTFTRVEDNDSSARHPSNHHHHHQVNGSSTIATSTNASKGANQLLGSAKEKTAMFRARYHLLLQRILRNEHFAPPVFTGGMKQDRYLKITPLKALKGRAGERFLMFGMLVRNSHGRFCLEDADDRVELVFQHSRNTAGMFTENCFVLLEGKYTDDNNIHVDAIGLPPPELREETKKVFGNIDFLGAPREMRSEEQLKVICEEYEDICFVILSDLWLDQPKTFTTLRTIFEGYSNSTLPLAFIMCGSFKSVPFLLNGLESAPYREGFNQLAELIAEFPTMATFSYFIFVPGPNDPWDGGILPRPKIPDFYTAKVRSLVKRSIFTSNPCRIKYCDQEIVIFRDDILNRILRNCIVSPSGDVVIQKQLVRTLVDGAHLSPLPLTTRQVAWAYDHALRIYPIPDALILADKFEAYNFNYQNCHCMNPGSFPTSDYSWMVYHPAKRQSDVCQIPKATR</sequence>
<evidence type="ECO:0000256" key="5">
    <source>
        <dbReference type="ARBA" id="ARBA00023125"/>
    </source>
</evidence>
<feature type="compositionally biased region" description="Basic and acidic residues" evidence="8">
    <location>
        <begin position="124"/>
        <end position="151"/>
    </location>
</feature>
<dbReference type="OrthoDB" id="10254730at2759"/>
<evidence type="ECO:0000256" key="2">
    <source>
        <dbReference type="ARBA" id="ARBA00009560"/>
    </source>
</evidence>
<dbReference type="GO" id="GO:0008622">
    <property type="term" value="C:epsilon DNA polymerase complex"/>
    <property type="evidence" value="ECO:0007669"/>
    <property type="project" value="InterPro"/>
</dbReference>
<evidence type="ECO:0000313" key="11">
    <source>
        <dbReference type="Proteomes" id="UP000193648"/>
    </source>
</evidence>
<feature type="compositionally biased region" description="Polar residues" evidence="8">
    <location>
        <begin position="247"/>
        <end position="256"/>
    </location>
</feature>
<feature type="domain" description="DNA polymerase alpha/delta/epsilon subunit B" evidence="9">
    <location>
        <begin position="430"/>
        <end position="632"/>
    </location>
</feature>
<dbReference type="Gene3D" id="1.10.8.60">
    <property type="match status" value="1"/>
</dbReference>
<evidence type="ECO:0000313" key="10">
    <source>
        <dbReference type="EMBL" id="ORZ10371.1"/>
    </source>
</evidence>
<dbReference type="AlphaFoldDB" id="A0A1Y2GGS1"/>
<proteinExistence type="inferred from homology"/>
<comment type="subcellular location">
    <subcellularLocation>
        <location evidence="1">Nucleus</location>
    </subcellularLocation>
</comment>
<evidence type="ECO:0000256" key="3">
    <source>
        <dbReference type="ARBA" id="ARBA00016011"/>
    </source>
</evidence>
<dbReference type="RefSeq" id="XP_021879278.1">
    <property type="nucleotide sequence ID" value="XM_022021571.1"/>
</dbReference>
<dbReference type="InterPro" id="IPR007185">
    <property type="entry name" value="DNA_pol_a/d/e_bsu"/>
</dbReference>
<keyword evidence="5" id="KW-0238">DNA-binding</keyword>
<dbReference type="STRING" id="64571.A0A1Y2GGS1"/>
<evidence type="ECO:0000256" key="1">
    <source>
        <dbReference type="ARBA" id="ARBA00004123"/>
    </source>
</evidence>
<evidence type="ECO:0000256" key="4">
    <source>
        <dbReference type="ARBA" id="ARBA00022705"/>
    </source>
</evidence>
<dbReference type="PANTHER" id="PTHR12708">
    <property type="entry name" value="DNA POLYMERASE EPSILON SUBUNIT B"/>
    <property type="match status" value="1"/>
</dbReference>
<protein>
    <recommendedName>
        <fullName evidence="3">DNA polymerase epsilon subunit B</fullName>
    </recommendedName>
    <alternativeName>
        <fullName evidence="7">DNA polymerase II subunit 2</fullName>
    </alternativeName>
</protein>
<dbReference type="InterPro" id="IPR016266">
    <property type="entry name" value="POLE2"/>
</dbReference>
<feature type="compositionally biased region" description="Basic and acidic residues" evidence="8">
    <location>
        <begin position="92"/>
        <end position="103"/>
    </location>
</feature>
<feature type="compositionally biased region" description="Low complexity" evidence="8">
    <location>
        <begin position="104"/>
        <end position="122"/>
    </location>
</feature>
<keyword evidence="4" id="KW-0235">DNA replication</keyword>
<reference evidence="10 11" key="1">
    <citation type="submission" date="2016-07" db="EMBL/GenBank/DDBJ databases">
        <title>Pervasive Adenine N6-methylation of Active Genes in Fungi.</title>
        <authorList>
            <consortium name="DOE Joint Genome Institute"/>
            <person name="Mondo S.J."/>
            <person name="Dannebaum R.O."/>
            <person name="Kuo R.C."/>
            <person name="Labutti K."/>
            <person name="Haridas S."/>
            <person name="Kuo A."/>
            <person name="Salamov A."/>
            <person name="Ahrendt S.R."/>
            <person name="Lipzen A."/>
            <person name="Sullivan W."/>
            <person name="Andreopoulos W.B."/>
            <person name="Clum A."/>
            <person name="Lindquist E."/>
            <person name="Daum C."/>
            <person name="Ramamoorthy G.K."/>
            <person name="Gryganskyi A."/>
            <person name="Culley D."/>
            <person name="Magnuson J.K."/>
            <person name="James T.Y."/>
            <person name="O'Malley M.A."/>
            <person name="Stajich J.E."/>
            <person name="Spatafora J.W."/>
            <person name="Visel A."/>
            <person name="Grigoriev I.V."/>
        </authorList>
    </citation>
    <scope>NUCLEOTIDE SEQUENCE [LARGE SCALE GENOMIC DNA]</scope>
    <source>
        <strain evidence="10 11">NRRL 3116</strain>
    </source>
</reference>
<dbReference type="EMBL" id="MCFF01000031">
    <property type="protein sequence ID" value="ORZ10371.1"/>
    <property type="molecule type" value="Genomic_DNA"/>
</dbReference>
<dbReference type="GO" id="GO:0003677">
    <property type="term" value="F:DNA binding"/>
    <property type="evidence" value="ECO:0007669"/>
    <property type="project" value="UniProtKB-KW"/>
</dbReference>
<dbReference type="FunCoup" id="A0A1Y2GGS1">
    <property type="interactions" value="372"/>
</dbReference>
<dbReference type="Pfam" id="PF04042">
    <property type="entry name" value="DNA_pol_E_B"/>
    <property type="match status" value="1"/>
</dbReference>
<dbReference type="Proteomes" id="UP000193648">
    <property type="component" value="Unassembled WGS sequence"/>
</dbReference>
<dbReference type="GO" id="GO:0042276">
    <property type="term" value="P:error-prone translesion synthesis"/>
    <property type="evidence" value="ECO:0007669"/>
    <property type="project" value="TreeGrafter"/>
</dbReference>
<dbReference type="GeneID" id="33563415"/>